<feature type="cross-link" description="Tryptophyl-tyrosyl-methioninium (Tyr-Met) (with Trp-98)" evidence="8">
    <location>
        <begin position="226"/>
        <end position="252"/>
    </location>
</feature>
<dbReference type="EMBL" id="JBGOOS010000013">
    <property type="protein sequence ID" value="MEZ8209283.1"/>
    <property type="molecule type" value="Genomic_DNA"/>
</dbReference>
<dbReference type="CDD" id="cd08200">
    <property type="entry name" value="catalase_peroxidase_2"/>
    <property type="match status" value="1"/>
</dbReference>
<comment type="caution">
    <text evidence="8">Lacks conserved residue(s) required for the propagation of feature annotation.</text>
</comment>
<comment type="subunit">
    <text evidence="8">Homodimer or homotetramer.</text>
</comment>
<evidence type="ECO:0000313" key="12">
    <source>
        <dbReference type="Proteomes" id="UP001569151"/>
    </source>
</evidence>
<feature type="active site" description="Proton acceptor" evidence="8">
    <location>
        <position position="99"/>
    </location>
</feature>
<dbReference type="PRINTS" id="PR00460">
    <property type="entry name" value="BPEROXIDASE"/>
</dbReference>
<keyword evidence="5 8" id="KW-0408">Iron</keyword>
<evidence type="ECO:0000256" key="1">
    <source>
        <dbReference type="ARBA" id="ARBA00022559"/>
    </source>
</evidence>
<evidence type="ECO:0000256" key="2">
    <source>
        <dbReference type="ARBA" id="ARBA00022617"/>
    </source>
</evidence>
<reference evidence="11 12" key="1">
    <citation type="submission" date="2024-06" db="EMBL/GenBank/DDBJ databases">
        <authorList>
            <person name="Steensen K."/>
            <person name="Seneca J."/>
            <person name="Bartlau N."/>
            <person name="Yu A.X."/>
            <person name="Polz M.F."/>
        </authorList>
    </citation>
    <scope>NUCLEOTIDE SEQUENCE [LARGE SCALE GENOMIC DNA]</scope>
    <source>
        <strain evidence="11 12">1F146</strain>
    </source>
</reference>
<comment type="PTM">
    <text evidence="8">Formation of the three residue Trp-Tyr-Met cross-link is important for the catalase, but not the peroxidase activity of the enzyme.</text>
</comment>
<dbReference type="HAMAP" id="MF_01961">
    <property type="entry name" value="Catal_peroxid"/>
    <property type="match status" value="1"/>
</dbReference>
<dbReference type="SUPFAM" id="SSF48113">
    <property type="entry name" value="Heme-dependent peroxidases"/>
    <property type="match status" value="2"/>
</dbReference>
<dbReference type="InterPro" id="IPR010255">
    <property type="entry name" value="Haem_peroxidase_sf"/>
</dbReference>
<dbReference type="GO" id="GO:0004601">
    <property type="term" value="F:peroxidase activity"/>
    <property type="evidence" value="ECO:0007669"/>
    <property type="project" value="UniProtKB-KW"/>
</dbReference>
<dbReference type="PROSITE" id="PS50873">
    <property type="entry name" value="PEROXIDASE_4"/>
    <property type="match status" value="1"/>
</dbReference>
<evidence type="ECO:0000256" key="7">
    <source>
        <dbReference type="ARBA" id="ARBA00049145"/>
    </source>
</evidence>
<dbReference type="Proteomes" id="UP001569151">
    <property type="component" value="Unassembled WGS sequence"/>
</dbReference>
<organism evidence="11 12">
    <name type="scientific">Vibrio bivalvicida</name>
    <dbReference type="NCBI Taxonomy" id="1276888"/>
    <lineage>
        <taxon>Bacteria</taxon>
        <taxon>Pseudomonadati</taxon>
        <taxon>Pseudomonadota</taxon>
        <taxon>Gammaproteobacteria</taxon>
        <taxon>Vibrionales</taxon>
        <taxon>Vibrionaceae</taxon>
        <taxon>Vibrio</taxon>
        <taxon>Vibrio oreintalis group</taxon>
    </lineage>
</organism>
<protein>
    <recommendedName>
        <fullName evidence="8 9">Catalase-peroxidase</fullName>
        <shortName evidence="8">CP</shortName>
        <ecNumber evidence="8 9">1.11.1.21</ecNumber>
    </recommendedName>
    <alternativeName>
        <fullName evidence="8">Peroxidase/catalase</fullName>
    </alternativeName>
</protein>
<dbReference type="Gene3D" id="1.10.520.10">
    <property type="match status" value="2"/>
</dbReference>
<dbReference type="CDD" id="cd00649">
    <property type="entry name" value="catalase_peroxidase_1"/>
    <property type="match status" value="1"/>
</dbReference>
<dbReference type="PROSITE" id="PS00436">
    <property type="entry name" value="PEROXIDASE_2"/>
    <property type="match status" value="1"/>
</dbReference>
<name>A0ABV4MIB1_9VIBR</name>
<keyword evidence="2 8" id="KW-0349">Heme</keyword>
<evidence type="ECO:0000256" key="8">
    <source>
        <dbReference type="HAMAP-Rule" id="MF_01961"/>
    </source>
</evidence>
<dbReference type="RefSeq" id="WP_371718942.1">
    <property type="nucleotide sequence ID" value="NZ_JBGOOF010000015.1"/>
</dbReference>
<evidence type="ECO:0000313" key="11">
    <source>
        <dbReference type="EMBL" id="MEZ8209283.1"/>
    </source>
</evidence>
<dbReference type="PANTHER" id="PTHR30555">
    <property type="entry name" value="HYDROPEROXIDASE I, BIFUNCTIONAL CATALASE-PEROXIDASE"/>
    <property type="match status" value="1"/>
</dbReference>
<evidence type="ECO:0000256" key="5">
    <source>
        <dbReference type="ARBA" id="ARBA00023004"/>
    </source>
</evidence>
<keyword evidence="12" id="KW-1185">Reference proteome</keyword>
<dbReference type="NCBIfam" id="TIGR00198">
    <property type="entry name" value="cat_per_HPI"/>
    <property type="match status" value="1"/>
</dbReference>
<dbReference type="PRINTS" id="PR00458">
    <property type="entry name" value="PEROXIDASE"/>
</dbReference>
<accession>A0ABV4MIB1</accession>
<evidence type="ECO:0000256" key="6">
    <source>
        <dbReference type="ARBA" id="ARBA00023324"/>
    </source>
</evidence>
<keyword evidence="1 8" id="KW-0575">Peroxidase</keyword>
<comment type="catalytic activity">
    <reaction evidence="7 8 9">
        <text>2 H2O2 = O2 + 2 H2O</text>
        <dbReference type="Rhea" id="RHEA:20309"/>
        <dbReference type="ChEBI" id="CHEBI:15377"/>
        <dbReference type="ChEBI" id="CHEBI:15379"/>
        <dbReference type="ChEBI" id="CHEBI:16240"/>
        <dbReference type="EC" id="1.11.1.21"/>
    </reaction>
</comment>
<keyword evidence="3 8" id="KW-0479">Metal-binding</keyword>
<keyword evidence="6 8" id="KW-0376">Hydrogen peroxide</keyword>
<feature type="binding site" description="axial binding residue" evidence="8">
    <location>
        <position position="267"/>
    </location>
    <ligand>
        <name>heme b</name>
        <dbReference type="ChEBI" id="CHEBI:60344"/>
    </ligand>
    <ligandPart>
        <name>Fe</name>
        <dbReference type="ChEBI" id="CHEBI:18248"/>
    </ligandPart>
</feature>
<proteinExistence type="inferred from homology"/>
<dbReference type="EC" id="1.11.1.21" evidence="8 9"/>
<dbReference type="InterPro" id="IPR019794">
    <property type="entry name" value="Peroxidases_AS"/>
</dbReference>
<feature type="domain" description="Plant heme peroxidase family profile" evidence="10">
    <location>
        <begin position="132"/>
        <end position="426"/>
    </location>
</feature>
<comment type="function">
    <text evidence="8">Bifunctional enzyme with both catalase and broad-spectrum peroxidase activity.</text>
</comment>
<comment type="similarity">
    <text evidence="8 9">Belongs to the peroxidase family. Peroxidase/catalase subfamily.</text>
</comment>
<comment type="caution">
    <text evidence="11">The sequence shown here is derived from an EMBL/GenBank/DDBJ whole genome shotgun (WGS) entry which is preliminary data.</text>
</comment>
<dbReference type="Gene3D" id="1.10.420.10">
    <property type="entry name" value="Peroxidase, domain 2"/>
    <property type="match status" value="2"/>
</dbReference>
<dbReference type="Pfam" id="PF00141">
    <property type="entry name" value="peroxidase"/>
    <property type="match status" value="2"/>
</dbReference>
<evidence type="ECO:0000256" key="3">
    <source>
        <dbReference type="ARBA" id="ARBA00022723"/>
    </source>
</evidence>
<evidence type="ECO:0000259" key="10">
    <source>
        <dbReference type="PROSITE" id="PS50873"/>
    </source>
</evidence>
<feature type="site" description="Transition state stabilizer" evidence="8">
    <location>
        <position position="95"/>
    </location>
</feature>
<keyword evidence="4 8" id="KW-0560">Oxidoreductase</keyword>
<evidence type="ECO:0000256" key="9">
    <source>
        <dbReference type="RuleBase" id="RU003451"/>
    </source>
</evidence>
<comment type="catalytic activity">
    <reaction evidence="8 9">
        <text>H2O2 + AH2 = A + 2 H2O</text>
        <dbReference type="Rhea" id="RHEA:30275"/>
        <dbReference type="ChEBI" id="CHEBI:13193"/>
        <dbReference type="ChEBI" id="CHEBI:15377"/>
        <dbReference type="ChEBI" id="CHEBI:16240"/>
        <dbReference type="ChEBI" id="CHEBI:17499"/>
        <dbReference type="EC" id="1.11.1.21"/>
    </reaction>
</comment>
<dbReference type="NCBIfam" id="NF011635">
    <property type="entry name" value="PRK15061.1"/>
    <property type="match status" value="1"/>
</dbReference>
<comment type="cofactor">
    <cofactor evidence="8">
        <name>heme b</name>
        <dbReference type="ChEBI" id="CHEBI:60344"/>
    </cofactor>
    <text evidence="8">Binds 1 heme b (iron(II)-protoporphyrin IX) group per dimer.</text>
</comment>
<evidence type="ECO:0000256" key="4">
    <source>
        <dbReference type="ARBA" id="ARBA00023002"/>
    </source>
</evidence>
<dbReference type="InterPro" id="IPR002016">
    <property type="entry name" value="Haem_peroxidase"/>
</dbReference>
<dbReference type="InterPro" id="IPR000763">
    <property type="entry name" value="Catalase_peroxidase"/>
</dbReference>
<dbReference type="PANTHER" id="PTHR30555:SF6">
    <property type="entry name" value="CATALASE-PEROXIDASE"/>
    <property type="match status" value="1"/>
</dbReference>
<sequence length="725" mass="81089">MEHKNGNNGGQCPVMHGGATSSNSSNVAWWPNALNLDILHQHDQKTNPLGADFNYREELKQLDVDALKNDLKVLMTDSQDWWPADWGHYGGLMIRMAWHSAGTYRIGDGRGGADTGNQRFAPLNSWPDNGNLDKARRLLWPIKQKYGNKISWADLMILAGNMAYESMGLETFGFAFGREDIWHPEKDIYWGAEQEWLATSGSDNSRYSGERDLENPLAAVMMGLIYVNPEGVDGKPDPLKTAQDMRVTFARMGMNDEETVALTAGGHTVGKAHGNGDSSKLGAEPERAELEEQGLGWNNHTSRGVGRDTVTSGIEGAWTTNPTQWDNGYFHLLLNYDWWLQKSPAGAWQWEPTHIEEHDKPVDVEDPSIRHNPIMTDADMALRFDPDYRKISERFHNDPEYFSQTFARAWFKLTHRDMGPKSRYFGPDVPAEELIWQDPVPLGKSDYDVAAVKEKIAQSGLSISEMVSTAWDSARTFRNSDKRGGANGARIRLAPQNQWQANEPEKLAKVLPIVEGIAKEFGISVADTIVLAGNVGIEQAAKAGGVDISVPFAAGRGDATAEQTDIESFEVLEPVADGFRNWQKKHYAVSPEELMLDHAQLLGLTAPEMTVLIGGMRVLDANHSDTQHGVFTDKVGVLTNDFFVNLTDMRYTWKPTGRNSYSIIERTSGEEKWTATRVDLVFGSNSILRAYAEVYAQDDNKEKFVQDFVKVWTKVMNADRFDLKQ</sequence>
<gene>
    <name evidence="8 11" type="primary">katG</name>
    <name evidence="11" type="ORF">ACED39_10880</name>
</gene>